<evidence type="ECO:0000256" key="2">
    <source>
        <dbReference type="ARBA" id="ARBA00022475"/>
    </source>
</evidence>
<keyword evidence="5 6" id="KW-0472">Membrane</keyword>
<comment type="subcellular location">
    <subcellularLocation>
        <location evidence="1 6">Cell membrane</location>
        <topology evidence="1 6">Multi-pass membrane protein</topology>
    </subcellularLocation>
</comment>
<name>A0A3M7TXG5_9BACI</name>
<dbReference type="AlphaFoldDB" id="A0A3M7TXG5"/>
<feature type="transmembrane region" description="Helical" evidence="6">
    <location>
        <begin position="116"/>
        <end position="138"/>
    </location>
</feature>
<evidence type="ECO:0000313" key="9">
    <source>
        <dbReference type="Proteomes" id="UP000278746"/>
    </source>
</evidence>
<protein>
    <recommendedName>
        <fullName evidence="6">TVP38/TMEM64 family membrane protein</fullName>
    </recommendedName>
</protein>
<accession>A0A3M7TXG5</accession>
<evidence type="ECO:0000259" key="7">
    <source>
        <dbReference type="Pfam" id="PF09335"/>
    </source>
</evidence>
<feature type="transmembrane region" description="Helical" evidence="6">
    <location>
        <begin position="40"/>
        <end position="61"/>
    </location>
</feature>
<keyword evidence="3 6" id="KW-0812">Transmembrane</keyword>
<dbReference type="PANTHER" id="PTHR12677">
    <property type="entry name" value="GOLGI APPARATUS MEMBRANE PROTEIN TVP38-RELATED"/>
    <property type="match status" value="1"/>
</dbReference>
<gene>
    <name evidence="8" type="ORF">EBO34_10295</name>
</gene>
<keyword evidence="4 6" id="KW-1133">Transmembrane helix</keyword>
<organism evidence="8 9">
    <name type="scientific">Alteribacter keqinensis</name>
    <dbReference type="NCBI Taxonomy" id="2483800"/>
    <lineage>
        <taxon>Bacteria</taxon>
        <taxon>Bacillati</taxon>
        <taxon>Bacillota</taxon>
        <taxon>Bacilli</taxon>
        <taxon>Bacillales</taxon>
        <taxon>Bacillaceae</taxon>
        <taxon>Alteribacter</taxon>
    </lineage>
</organism>
<evidence type="ECO:0000256" key="5">
    <source>
        <dbReference type="ARBA" id="ARBA00023136"/>
    </source>
</evidence>
<evidence type="ECO:0000256" key="6">
    <source>
        <dbReference type="RuleBase" id="RU366058"/>
    </source>
</evidence>
<feature type="transmembrane region" description="Helical" evidence="6">
    <location>
        <begin position="87"/>
        <end position="109"/>
    </location>
</feature>
<evidence type="ECO:0000256" key="3">
    <source>
        <dbReference type="ARBA" id="ARBA00022692"/>
    </source>
</evidence>
<dbReference type="Proteomes" id="UP000278746">
    <property type="component" value="Unassembled WGS sequence"/>
</dbReference>
<dbReference type="OrthoDB" id="9812980at2"/>
<proteinExistence type="inferred from homology"/>
<feature type="domain" description="VTT" evidence="7">
    <location>
        <begin position="24"/>
        <end position="139"/>
    </location>
</feature>
<evidence type="ECO:0000256" key="1">
    <source>
        <dbReference type="ARBA" id="ARBA00004651"/>
    </source>
</evidence>
<sequence length="182" mass="19440">MLSFGWFSPVIYILIYTLRPLVLFPASVLSITGGLSFGPLLGTVYTLAGAAGSAAVAFWTARKLGKNIGKGSAGKGKAIQNQLEKKGFFYVLVLRLIPLFNFDLISYAAGISKVRFSAFILATVIGMTPGVFAFTYLGSSFVDGGFGTLIFAGSLFLIIMLVPLFFKDQVRSALGLNKDNDA</sequence>
<dbReference type="Pfam" id="PF09335">
    <property type="entry name" value="VTT_dom"/>
    <property type="match status" value="1"/>
</dbReference>
<dbReference type="InterPro" id="IPR015414">
    <property type="entry name" value="TMEM64"/>
</dbReference>
<feature type="transmembrane region" description="Helical" evidence="6">
    <location>
        <begin position="144"/>
        <end position="166"/>
    </location>
</feature>
<comment type="caution">
    <text evidence="8">The sequence shown here is derived from an EMBL/GenBank/DDBJ whole genome shotgun (WGS) entry which is preliminary data.</text>
</comment>
<dbReference type="EMBL" id="RHIB01000001">
    <property type="protein sequence ID" value="RNA70288.1"/>
    <property type="molecule type" value="Genomic_DNA"/>
</dbReference>
<dbReference type="InterPro" id="IPR032816">
    <property type="entry name" value="VTT_dom"/>
</dbReference>
<feature type="transmembrane region" description="Helical" evidence="6">
    <location>
        <begin position="6"/>
        <end position="28"/>
    </location>
</feature>
<dbReference type="PANTHER" id="PTHR12677:SF59">
    <property type="entry name" value="GOLGI APPARATUS MEMBRANE PROTEIN TVP38-RELATED"/>
    <property type="match status" value="1"/>
</dbReference>
<keyword evidence="9" id="KW-1185">Reference proteome</keyword>
<comment type="similarity">
    <text evidence="6">Belongs to the TVP38/TMEM64 family.</text>
</comment>
<keyword evidence="2 6" id="KW-1003">Cell membrane</keyword>
<evidence type="ECO:0000313" key="8">
    <source>
        <dbReference type="EMBL" id="RNA70288.1"/>
    </source>
</evidence>
<dbReference type="GO" id="GO:0005886">
    <property type="term" value="C:plasma membrane"/>
    <property type="evidence" value="ECO:0007669"/>
    <property type="project" value="UniProtKB-SubCell"/>
</dbReference>
<evidence type="ECO:0000256" key="4">
    <source>
        <dbReference type="ARBA" id="ARBA00022989"/>
    </source>
</evidence>
<reference evidence="8 9" key="1">
    <citation type="submission" date="2018-10" db="EMBL/GenBank/DDBJ databases">
        <title>Bacillus Keqinensis sp. nov., a moderately halophilic bacterium isolated from a saline-alkaline lake.</title>
        <authorList>
            <person name="Wang H."/>
        </authorList>
    </citation>
    <scope>NUCLEOTIDE SEQUENCE [LARGE SCALE GENOMIC DNA]</scope>
    <source>
        <strain evidence="8 9">KQ-3</strain>
    </source>
</reference>